<gene>
    <name evidence="7" type="ORF">A4R43_20200</name>
</gene>
<dbReference type="SUPFAM" id="SSF49785">
    <property type="entry name" value="Galactose-binding domain-like"/>
    <property type="match status" value="1"/>
</dbReference>
<organism evidence="7 8">
    <name type="scientific">Amycolatopsis albispora</name>
    <dbReference type="NCBI Taxonomy" id="1804986"/>
    <lineage>
        <taxon>Bacteria</taxon>
        <taxon>Bacillati</taxon>
        <taxon>Actinomycetota</taxon>
        <taxon>Actinomycetes</taxon>
        <taxon>Pseudonocardiales</taxon>
        <taxon>Pseudonocardiaceae</taxon>
        <taxon>Amycolatopsis</taxon>
    </lineage>
</organism>
<evidence type="ECO:0000256" key="1">
    <source>
        <dbReference type="ARBA" id="ARBA00007401"/>
    </source>
</evidence>
<dbReference type="Proteomes" id="UP000250434">
    <property type="component" value="Chromosome"/>
</dbReference>
<feature type="domain" description="Glycosyl hydrolases family 2 sugar binding" evidence="6">
    <location>
        <begin position="69"/>
        <end position="135"/>
    </location>
</feature>
<name>A0A344L916_9PSEU</name>
<proteinExistence type="inferred from homology"/>
<dbReference type="SUPFAM" id="SSF49303">
    <property type="entry name" value="beta-Galactosidase/glucuronidase domain"/>
    <property type="match status" value="1"/>
</dbReference>
<protein>
    <submittedName>
        <fullName evidence="7">Glycoside hydrolase</fullName>
    </submittedName>
</protein>
<keyword evidence="3" id="KW-0326">Glycosidase</keyword>
<dbReference type="GO" id="GO:0004553">
    <property type="term" value="F:hydrolase activity, hydrolyzing O-glycosyl compounds"/>
    <property type="evidence" value="ECO:0007669"/>
    <property type="project" value="InterPro"/>
</dbReference>
<dbReference type="Gene3D" id="2.60.40.10">
    <property type="entry name" value="Immunoglobulins"/>
    <property type="match status" value="1"/>
</dbReference>
<reference evidence="7 8" key="1">
    <citation type="submission" date="2016-04" db="EMBL/GenBank/DDBJ databases">
        <title>Complete genome sequence and analysis of deep-sea sediment isolate, Amycolatopsis sp. WP1.</title>
        <authorList>
            <person name="Wang H."/>
            <person name="Chen S."/>
            <person name="Wu Q."/>
        </authorList>
    </citation>
    <scope>NUCLEOTIDE SEQUENCE [LARGE SCALE GENOMIC DNA]</scope>
    <source>
        <strain evidence="7 8">WP1</strain>
    </source>
</reference>
<dbReference type="PANTHER" id="PTHR42732">
    <property type="entry name" value="BETA-GALACTOSIDASE"/>
    <property type="match status" value="1"/>
</dbReference>
<dbReference type="InterPro" id="IPR008979">
    <property type="entry name" value="Galactose-bd-like_sf"/>
</dbReference>
<dbReference type="InterPro" id="IPR006104">
    <property type="entry name" value="Glyco_hydro_2_N"/>
</dbReference>
<dbReference type="PANTHER" id="PTHR42732:SF2">
    <property type="entry name" value="BETA-MANNOSIDASE"/>
    <property type="match status" value="1"/>
</dbReference>
<dbReference type="InterPro" id="IPR051913">
    <property type="entry name" value="GH2_Domain-Containing"/>
</dbReference>
<dbReference type="Gene3D" id="3.20.20.80">
    <property type="entry name" value="Glycosidases"/>
    <property type="match status" value="1"/>
</dbReference>
<evidence type="ECO:0000256" key="3">
    <source>
        <dbReference type="ARBA" id="ARBA00023295"/>
    </source>
</evidence>
<dbReference type="InterPro" id="IPR036156">
    <property type="entry name" value="Beta-gal/glucu_dom_sf"/>
</dbReference>
<keyword evidence="2 7" id="KW-0378">Hydrolase</keyword>
<evidence type="ECO:0000313" key="7">
    <source>
        <dbReference type="EMBL" id="AXB44540.1"/>
    </source>
</evidence>
<dbReference type="KEGG" id="aab:A4R43_20200"/>
<evidence type="ECO:0000256" key="4">
    <source>
        <dbReference type="SAM" id="MobiDB-lite"/>
    </source>
</evidence>
<dbReference type="OrthoDB" id="9762066at2"/>
<dbReference type="RefSeq" id="WP_113693795.1">
    <property type="nucleotide sequence ID" value="NZ_CP015163.1"/>
</dbReference>
<comment type="similarity">
    <text evidence="1">Belongs to the glycosyl hydrolase 2 family.</text>
</comment>
<accession>A0A344L916</accession>
<evidence type="ECO:0000259" key="5">
    <source>
        <dbReference type="Pfam" id="PF00703"/>
    </source>
</evidence>
<dbReference type="InterPro" id="IPR006102">
    <property type="entry name" value="Ig-like_GH2"/>
</dbReference>
<dbReference type="SUPFAM" id="SSF51445">
    <property type="entry name" value="(Trans)glycosidases"/>
    <property type="match status" value="1"/>
</dbReference>
<dbReference type="Pfam" id="PF02837">
    <property type="entry name" value="Glyco_hydro_2_N"/>
    <property type="match status" value="1"/>
</dbReference>
<dbReference type="GO" id="GO:0005975">
    <property type="term" value="P:carbohydrate metabolic process"/>
    <property type="evidence" value="ECO:0007669"/>
    <property type="project" value="InterPro"/>
</dbReference>
<dbReference type="Pfam" id="PF00703">
    <property type="entry name" value="Glyco_hydro_2"/>
    <property type="match status" value="1"/>
</dbReference>
<dbReference type="InterPro" id="IPR017853">
    <property type="entry name" value="GH"/>
</dbReference>
<dbReference type="Gene3D" id="2.60.120.260">
    <property type="entry name" value="Galactose-binding domain-like"/>
    <property type="match status" value="1"/>
</dbReference>
<evidence type="ECO:0000256" key="2">
    <source>
        <dbReference type="ARBA" id="ARBA00022801"/>
    </source>
</evidence>
<feature type="region of interest" description="Disordered" evidence="4">
    <location>
        <begin position="1"/>
        <end position="24"/>
    </location>
</feature>
<feature type="domain" description="Glycoside hydrolase family 2 immunoglobulin-like beta-sandwich" evidence="5">
    <location>
        <begin position="217"/>
        <end position="263"/>
    </location>
</feature>
<dbReference type="EMBL" id="CP015163">
    <property type="protein sequence ID" value="AXB44540.1"/>
    <property type="molecule type" value="Genomic_DNA"/>
</dbReference>
<dbReference type="InterPro" id="IPR013783">
    <property type="entry name" value="Ig-like_fold"/>
</dbReference>
<sequence>MSTDWTPKEPVLPTPWTHQVGPGNALPEYPRPRLVRDRWLNLNGLWEYTTEHSRGELILVPYPPESTLSGIGRHDDLMWYRRTFELPADWAGERVLLHFGAVDQRARVWVNHQLVAEHEGGYTEFSADITGALRASGPQEVLVRAEDRADIGTHPLGKQRLDPGGILYTGASGIWQTVWLEPVPRDHVRRLDVDSDLTGLTVTPRVSGGDRVEIVVSTREGDEVARAEGPAGRAIRVEVPSPRLWSPDDPYLYDLTVRLGDDLVRSYAGLRTIGVARDERGRPRIALNGRVTFLHGPLDQGYWPDGIYTAPTDEALRFDLEKTKELGFNFVRKHAKVEPARWYHWADHLGLLVWQDMPSLPVLLDNPPGPQAPPVPEARQRFEAELLELIDQLRGVTSLVGWVPFNEGWGEYDTVRISALVREADPTRMVNASSGVNCCHSHHDTGAGDIYDDHTYVGPGRPEIIDTRVTVDGEYGGLGLVLPDHVWPGPPMAYEMAGDREELTRRYAEVSEELARIVPEVGLSGAIYTQTTDVENEVNGFFTYDRREAKLDIAVAAAHNRKAIEAGSQPQDR</sequence>
<evidence type="ECO:0000259" key="6">
    <source>
        <dbReference type="Pfam" id="PF02837"/>
    </source>
</evidence>
<keyword evidence="8" id="KW-1185">Reference proteome</keyword>
<evidence type="ECO:0000313" key="8">
    <source>
        <dbReference type="Proteomes" id="UP000250434"/>
    </source>
</evidence>
<dbReference type="AlphaFoldDB" id="A0A344L916"/>